<dbReference type="PANTHER" id="PTHR11552:SF147">
    <property type="entry name" value="CHOLINE DEHYDROGENASE, MITOCHONDRIAL"/>
    <property type="match status" value="1"/>
</dbReference>
<feature type="domain" description="Glucose-methanol-choline oxidoreductase N-terminal" evidence="7">
    <location>
        <begin position="258"/>
        <end position="272"/>
    </location>
</feature>
<dbReference type="Proteomes" id="UP000188543">
    <property type="component" value="Unassembled WGS sequence"/>
</dbReference>
<protein>
    <submittedName>
        <fullName evidence="8">Alanine-phosphoribitol ligase</fullName>
    </submittedName>
</protein>
<gene>
    <name evidence="8" type="ORF">A8E72_19315</name>
</gene>
<dbReference type="OrthoDB" id="9785276at2"/>
<dbReference type="PIRSF" id="PIRSF000137">
    <property type="entry name" value="Alcohol_oxidase"/>
    <property type="match status" value="1"/>
</dbReference>
<evidence type="ECO:0000256" key="5">
    <source>
        <dbReference type="ARBA" id="ARBA00023027"/>
    </source>
</evidence>
<evidence type="ECO:0000259" key="7">
    <source>
        <dbReference type="PROSITE" id="PS00624"/>
    </source>
</evidence>
<evidence type="ECO:0000256" key="2">
    <source>
        <dbReference type="ARBA" id="ARBA00010790"/>
    </source>
</evidence>
<name>A0A1V2W3G0_9BURK</name>
<comment type="cofactor">
    <cofactor evidence="1 6">
        <name>FAD</name>
        <dbReference type="ChEBI" id="CHEBI:57692"/>
    </cofactor>
</comment>
<evidence type="ECO:0000256" key="3">
    <source>
        <dbReference type="ARBA" id="ARBA00022630"/>
    </source>
</evidence>
<keyword evidence="4 6" id="KW-0274">FAD</keyword>
<dbReference type="InterPro" id="IPR000172">
    <property type="entry name" value="GMC_OxRdtase_N"/>
</dbReference>
<keyword evidence="8" id="KW-0436">Ligase</keyword>
<keyword evidence="3" id="KW-0285">Flavoprotein</keyword>
<evidence type="ECO:0000313" key="8">
    <source>
        <dbReference type="EMBL" id="ONU83951.1"/>
    </source>
</evidence>
<keyword evidence="5" id="KW-0520">NAD</keyword>
<dbReference type="InterPro" id="IPR012132">
    <property type="entry name" value="GMC_OxRdtase"/>
</dbReference>
<feature type="binding site" evidence="6">
    <location>
        <position position="223"/>
    </location>
    <ligand>
        <name>FAD</name>
        <dbReference type="ChEBI" id="CHEBI:57692"/>
    </ligand>
</feature>
<dbReference type="AlphaFoldDB" id="A0A1V2W3G0"/>
<dbReference type="PROSITE" id="PS00624">
    <property type="entry name" value="GMC_OXRED_2"/>
    <property type="match status" value="1"/>
</dbReference>
<dbReference type="EMBL" id="MUTJ01000057">
    <property type="protein sequence ID" value="ONU83951.1"/>
    <property type="molecule type" value="Genomic_DNA"/>
</dbReference>
<sequence length="556" mass="60083">MTDRDNKSVDYIVVGGGSTGCVVAARLSEDEGASVVLLEEGPRDRSPYIHIPGAYYKTAQGPLLKRIPWHPTEGQARTEMPTMVQASVLGGGSSVNAMIYIRGVPSDYDQWRDSGATGWGFDDVLPYFKRSEDNERFCNDVHGIGGPLRVSDIPHIHPLTKAWLKACQQSGLPYNEDFNSGQPAGCGLYQITARDGRRSSAAVAYIHPALNRPNLTVCTGVRVTRILIENGRAVGVEFLRNGKIEQMRANREVVVSAGALGTPKLLMLSGIGPSAELQRHGIAVEQDLPGVGRNLQDHIEISLIYQLNGPYSYDKYKKPHWKALAGLNYLLFRNGPAVSNLIEGGAFWWGDKEASTPDIQYFLVVGAGIEEGVDSVPGGNGCTINLGQIRPRSRGFVELSSPNPMDVPRVFPEYFSDPYDLEAVVDGCEKAIDIMGQSAISKYIAQRIVPGKQTASRDGLRKFVQQDAHAALHPCGTCRMGTDSDSVVDPALRVHGIDGLRVADASIMPNIISGNLNSVCIMIGEKAADLILGKAPMTRVKHASVPIVSEPSQVAS</sequence>
<dbReference type="Gene3D" id="3.30.560.10">
    <property type="entry name" value="Glucose Oxidase, domain 3"/>
    <property type="match status" value="1"/>
</dbReference>
<comment type="caution">
    <text evidence="8">The sequence shown here is derived from an EMBL/GenBank/DDBJ whole genome shotgun (WGS) entry which is preliminary data.</text>
</comment>
<dbReference type="InterPro" id="IPR036188">
    <property type="entry name" value="FAD/NAD-bd_sf"/>
</dbReference>
<dbReference type="GO" id="GO:0050660">
    <property type="term" value="F:flavin adenine dinucleotide binding"/>
    <property type="evidence" value="ECO:0007669"/>
    <property type="project" value="InterPro"/>
</dbReference>
<reference evidence="8 9" key="1">
    <citation type="submission" date="2016-08" db="EMBL/GenBank/DDBJ databases">
        <authorList>
            <person name="Seilhamer J.J."/>
        </authorList>
    </citation>
    <scope>NUCLEOTIDE SEQUENCE [LARGE SCALE GENOMIC DNA]</scope>
    <source>
        <strain evidence="8 9">VC14762</strain>
    </source>
</reference>
<proteinExistence type="inferred from homology"/>
<dbReference type="GO" id="GO:0016874">
    <property type="term" value="F:ligase activity"/>
    <property type="evidence" value="ECO:0007669"/>
    <property type="project" value="UniProtKB-KW"/>
</dbReference>
<accession>A0A1V2W3G0</accession>
<dbReference type="Gene3D" id="3.50.50.60">
    <property type="entry name" value="FAD/NAD(P)-binding domain"/>
    <property type="match status" value="1"/>
</dbReference>
<evidence type="ECO:0000256" key="4">
    <source>
        <dbReference type="ARBA" id="ARBA00022827"/>
    </source>
</evidence>
<dbReference type="PANTHER" id="PTHR11552">
    <property type="entry name" value="GLUCOSE-METHANOL-CHOLINE GMC OXIDOREDUCTASE"/>
    <property type="match status" value="1"/>
</dbReference>
<evidence type="ECO:0000256" key="1">
    <source>
        <dbReference type="ARBA" id="ARBA00001974"/>
    </source>
</evidence>
<dbReference type="GO" id="GO:0016614">
    <property type="term" value="F:oxidoreductase activity, acting on CH-OH group of donors"/>
    <property type="evidence" value="ECO:0007669"/>
    <property type="project" value="InterPro"/>
</dbReference>
<dbReference type="RefSeq" id="WP_077021096.1">
    <property type="nucleotide sequence ID" value="NZ_JAGSUI010000004.1"/>
</dbReference>
<dbReference type="InterPro" id="IPR007867">
    <property type="entry name" value="GMC_OxRtase_C"/>
</dbReference>
<evidence type="ECO:0000256" key="6">
    <source>
        <dbReference type="PIRSR" id="PIRSR000137-2"/>
    </source>
</evidence>
<dbReference type="Pfam" id="PF00732">
    <property type="entry name" value="GMC_oxred_N"/>
    <property type="match status" value="1"/>
</dbReference>
<organism evidence="8 9">
    <name type="scientific">Burkholderia cenocepacia</name>
    <dbReference type="NCBI Taxonomy" id="95486"/>
    <lineage>
        <taxon>Bacteria</taxon>
        <taxon>Pseudomonadati</taxon>
        <taxon>Pseudomonadota</taxon>
        <taxon>Betaproteobacteria</taxon>
        <taxon>Burkholderiales</taxon>
        <taxon>Burkholderiaceae</taxon>
        <taxon>Burkholderia</taxon>
        <taxon>Burkholderia cepacia complex</taxon>
    </lineage>
</organism>
<dbReference type="SUPFAM" id="SSF54373">
    <property type="entry name" value="FAD-linked reductases, C-terminal domain"/>
    <property type="match status" value="1"/>
</dbReference>
<evidence type="ECO:0000313" key="9">
    <source>
        <dbReference type="Proteomes" id="UP000188543"/>
    </source>
</evidence>
<dbReference type="Pfam" id="PF05199">
    <property type="entry name" value="GMC_oxred_C"/>
    <property type="match status" value="1"/>
</dbReference>
<dbReference type="SUPFAM" id="SSF51905">
    <property type="entry name" value="FAD/NAD(P)-binding domain"/>
    <property type="match status" value="1"/>
</dbReference>
<feature type="binding site" evidence="6">
    <location>
        <position position="88"/>
    </location>
    <ligand>
        <name>FAD</name>
        <dbReference type="ChEBI" id="CHEBI:57692"/>
    </ligand>
</feature>
<comment type="similarity">
    <text evidence="2">Belongs to the GMC oxidoreductase family.</text>
</comment>
<dbReference type="PROSITE" id="PS51257">
    <property type="entry name" value="PROKAR_LIPOPROTEIN"/>
    <property type="match status" value="1"/>
</dbReference>